<feature type="transmembrane region" description="Helical" evidence="6">
    <location>
        <begin position="12"/>
        <end position="37"/>
    </location>
</feature>
<evidence type="ECO:0000313" key="8">
    <source>
        <dbReference type="EMBL" id="KAK7461932.1"/>
    </source>
</evidence>
<keyword evidence="3 6" id="KW-0812">Transmembrane</keyword>
<protein>
    <recommendedName>
        <fullName evidence="7">Major facilitator superfamily (MFS) profile domain-containing protein</fullName>
    </recommendedName>
</protein>
<dbReference type="InterPro" id="IPR011701">
    <property type="entry name" value="MFS"/>
</dbReference>
<comment type="subcellular location">
    <subcellularLocation>
        <location evidence="1">Membrane</location>
        <topology evidence="1">Multi-pass membrane protein</topology>
    </subcellularLocation>
</comment>
<keyword evidence="2" id="KW-0813">Transport</keyword>
<feature type="transmembrane region" description="Helical" evidence="6">
    <location>
        <begin position="117"/>
        <end position="144"/>
    </location>
</feature>
<reference evidence="8 9" key="1">
    <citation type="submission" date="2024-01" db="EMBL/GenBank/DDBJ databases">
        <title>A draft genome for the cacao thread blight pathogen Marasmiellus scandens.</title>
        <authorList>
            <person name="Baruah I.K."/>
            <person name="Leung J."/>
            <person name="Bukari Y."/>
            <person name="Amoako-Attah I."/>
            <person name="Meinhardt L.W."/>
            <person name="Bailey B.A."/>
            <person name="Cohen S.P."/>
        </authorList>
    </citation>
    <scope>NUCLEOTIDE SEQUENCE [LARGE SCALE GENOMIC DNA]</scope>
    <source>
        <strain evidence="8 9">GH-19</strain>
    </source>
</reference>
<dbReference type="InterPro" id="IPR020846">
    <property type="entry name" value="MFS_dom"/>
</dbReference>
<dbReference type="SUPFAM" id="SSF103473">
    <property type="entry name" value="MFS general substrate transporter"/>
    <property type="match status" value="1"/>
</dbReference>
<gene>
    <name evidence="8" type="ORF">VKT23_008363</name>
</gene>
<accession>A0ABR1JLB5</accession>
<feature type="domain" description="Major facilitator superfamily (MFS) profile" evidence="7">
    <location>
        <begin position="1"/>
        <end position="217"/>
    </location>
</feature>
<evidence type="ECO:0000256" key="6">
    <source>
        <dbReference type="SAM" id="Phobius"/>
    </source>
</evidence>
<dbReference type="Pfam" id="PF07690">
    <property type="entry name" value="MFS_1"/>
    <property type="match status" value="1"/>
</dbReference>
<keyword evidence="5 6" id="KW-0472">Membrane</keyword>
<comment type="caution">
    <text evidence="8">The sequence shown here is derived from an EMBL/GenBank/DDBJ whole genome shotgun (WGS) entry which is preliminary data.</text>
</comment>
<evidence type="ECO:0000256" key="3">
    <source>
        <dbReference type="ARBA" id="ARBA00022692"/>
    </source>
</evidence>
<feature type="transmembrane region" description="Helical" evidence="6">
    <location>
        <begin position="88"/>
        <end position="111"/>
    </location>
</feature>
<proteinExistence type="predicted"/>
<feature type="transmembrane region" description="Helical" evidence="6">
    <location>
        <begin position="189"/>
        <end position="209"/>
    </location>
</feature>
<evidence type="ECO:0000256" key="2">
    <source>
        <dbReference type="ARBA" id="ARBA00022448"/>
    </source>
</evidence>
<feature type="transmembrane region" description="Helical" evidence="6">
    <location>
        <begin position="57"/>
        <end position="76"/>
    </location>
</feature>
<dbReference type="EMBL" id="JBANRG010000012">
    <property type="protein sequence ID" value="KAK7461932.1"/>
    <property type="molecule type" value="Genomic_DNA"/>
</dbReference>
<dbReference type="PROSITE" id="PS50850">
    <property type="entry name" value="MFS"/>
    <property type="match status" value="1"/>
</dbReference>
<sequence length="229" mass="25359">MEDKPLPLRDLFIYPVMISVCNYVVLAFLNIAFNALLPLFMSMPLEIGGLNLPPSTIGYIMGSYGAATGVFQFFFFSKIIRSLGERRVFLNGMMTFPVLFALFPLMSIVAKNYGINFVIWIAVGLIIILGILMDMAYGAIFMYITASAPNKRSLGATNGLSQTSVSIARAIGPAMSTSLFSLSVRENWLGGYAVFVFFGVLSVFALLIATRLPVDMWEEEDDYDEENEE</sequence>
<name>A0ABR1JLB5_9AGAR</name>
<evidence type="ECO:0000313" key="9">
    <source>
        <dbReference type="Proteomes" id="UP001498398"/>
    </source>
</evidence>
<evidence type="ECO:0000256" key="5">
    <source>
        <dbReference type="ARBA" id="ARBA00023136"/>
    </source>
</evidence>
<organism evidence="8 9">
    <name type="scientific">Marasmiellus scandens</name>
    <dbReference type="NCBI Taxonomy" id="2682957"/>
    <lineage>
        <taxon>Eukaryota</taxon>
        <taxon>Fungi</taxon>
        <taxon>Dikarya</taxon>
        <taxon>Basidiomycota</taxon>
        <taxon>Agaricomycotina</taxon>
        <taxon>Agaricomycetes</taxon>
        <taxon>Agaricomycetidae</taxon>
        <taxon>Agaricales</taxon>
        <taxon>Marasmiineae</taxon>
        <taxon>Omphalotaceae</taxon>
        <taxon>Marasmiellus</taxon>
    </lineage>
</organism>
<dbReference type="PANTHER" id="PTHR23504:SF15">
    <property type="entry name" value="MAJOR FACILITATOR SUPERFAMILY (MFS) PROFILE DOMAIN-CONTAINING PROTEIN"/>
    <property type="match status" value="1"/>
</dbReference>
<dbReference type="Proteomes" id="UP001498398">
    <property type="component" value="Unassembled WGS sequence"/>
</dbReference>
<dbReference type="PANTHER" id="PTHR23504">
    <property type="entry name" value="MAJOR FACILITATOR SUPERFAMILY DOMAIN-CONTAINING PROTEIN 10"/>
    <property type="match status" value="1"/>
</dbReference>
<evidence type="ECO:0000256" key="4">
    <source>
        <dbReference type="ARBA" id="ARBA00022989"/>
    </source>
</evidence>
<dbReference type="Gene3D" id="1.20.1250.20">
    <property type="entry name" value="MFS general substrate transporter like domains"/>
    <property type="match status" value="1"/>
</dbReference>
<dbReference type="InterPro" id="IPR036259">
    <property type="entry name" value="MFS_trans_sf"/>
</dbReference>
<evidence type="ECO:0000256" key="1">
    <source>
        <dbReference type="ARBA" id="ARBA00004141"/>
    </source>
</evidence>
<keyword evidence="9" id="KW-1185">Reference proteome</keyword>
<evidence type="ECO:0000259" key="7">
    <source>
        <dbReference type="PROSITE" id="PS50850"/>
    </source>
</evidence>
<keyword evidence="4 6" id="KW-1133">Transmembrane helix</keyword>